<accession>A0A0H5QYL9</accession>
<dbReference type="SMART" id="SM01173">
    <property type="entry name" value="DUF4187"/>
    <property type="match status" value="1"/>
</dbReference>
<dbReference type="PROSITE" id="PS50174">
    <property type="entry name" value="G_PATCH"/>
    <property type="match status" value="1"/>
</dbReference>
<dbReference type="Pfam" id="PF13821">
    <property type="entry name" value="DUF4187"/>
    <property type="match status" value="1"/>
</dbReference>
<dbReference type="SMART" id="SM00443">
    <property type="entry name" value="G_patch"/>
    <property type="match status" value="1"/>
</dbReference>
<dbReference type="EMBL" id="HACM01000227">
    <property type="protein sequence ID" value="CRZ00669.1"/>
    <property type="molecule type" value="Transcribed_RNA"/>
</dbReference>
<protein>
    <recommendedName>
        <fullName evidence="1">G-patch domain-containing protein</fullName>
    </recommendedName>
</protein>
<dbReference type="InterPro" id="IPR039249">
    <property type="entry name" value="GPATCH11"/>
</dbReference>
<dbReference type="AlphaFoldDB" id="A0A0H5QYL9"/>
<evidence type="ECO:0000259" key="1">
    <source>
        <dbReference type="PROSITE" id="PS50174"/>
    </source>
</evidence>
<organism evidence="2">
    <name type="scientific">Spongospora subterranea</name>
    <dbReference type="NCBI Taxonomy" id="70186"/>
    <lineage>
        <taxon>Eukaryota</taxon>
        <taxon>Sar</taxon>
        <taxon>Rhizaria</taxon>
        <taxon>Endomyxa</taxon>
        <taxon>Phytomyxea</taxon>
        <taxon>Plasmodiophorida</taxon>
        <taxon>Plasmodiophoridae</taxon>
        <taxon>Spongospora</taxon>
    </lineage>
</organism>
<feature type="non-terminal residue" evidence="2">
    <location>
        <position position="1"/>
    </location>
</feature>
<dbReference type="PANTHER" id="PTHR21032">
    <property type="entry name" value="G PATCH DOMAIN-CONTAINING PROTEIN 11"/>
    <property type="match status" value="1"/>
</dbReference>
<dbReference type="PANTHER" id="PTHR21032:SF0">
    <property type="entry name" value="G PATCH DOMAIN-CONTAINING PROTEIN 11"/>
    <property type="match status" value="1"/>
</dbReference>
<sequence>LTYFSVISDLTVFAMSAEDYMTMALDDGDLMERRPSFGPKPTAVNLSMTERLAAGLSCPIPSSNKGHQLLTRLGYTPGEALGRDRQKGSIDPISIDLSSKGSRGGLGLKRVQEEALERKIRQESRSRQALGDRFRHSMSNKFAVRQTEQRLYSAQRICRDLDEVSGVAINFMWFDSHSNTATSSSPRTVFDPVYDSHGFELEYCHKLEDIKRTHAKKTMTLERHAVDVEDRLDEILSYLRHRYYYCFFCGDKFTDADDLRNGCPGLFEQDH</sequence>
<dbReference type="InterPro" id="IPR000467">
    <property type="entry name" value="G_patch_dom"/>
</dbReference>
<dbReference type="GO" id="GO:0000776">
    <property type="term" value="C:kinetochore"/>
    <property type="evidence" value="ECO:0007669"/>
    <property type="project" value="TreeGrafter"/>
</dbReference>
<reference evidence="2" key="1">
    <citation type="submission" date="2015-04" db="EMBL/GenBank/DDBJ databases">
        <title>The genome sequence of the plant pathogenic Rhizarian Plasmodiophora brassicae reveals insights in its biotrophic life cycle and the origin of chitin synthesis.</title>
        <authorList>
            <person name="Schwelm A."/>
            <person name="Fogelqvist J."/>
            <person name="Knaust A."/>
            <person name="Julke S."/>
            <person name="Lilja T."/>
            <person name="Dhandapani V."/>
            <person name="Bonilla-Rosso G."/>
            <person name="Karlsson M."/>
            <person name="Shevchenko A."/>
            <person name="Choi S.R."/>
            <person name="Kim H.G."/>
            <person name="Park J.Y."/>
            <person name="Lim Y.P."/>
            <person name="Ludwig-Muller J."/>
            <person name="Dixelius C."/>
        </authorList>
    </citation>
    <scope>NUCLEOTIDE SEQUENCE</scope>
    <source>
        <tissue evidence="2">Potato root galls</tissue>
    </source>
</reference>
<feature type="domain" description="G-patch" evidence="1">
    <location>
        <begin position="62"/>
        <end position="111"/>
    </location>
</feature>
<evidence type="ECO:0000313" key="2">
    <source>
        <dbReference type="EMBL" id="CRZ00669.1"/>
    </source>
</evidence>
<proteinExistence type="predicted"/>
<dbReference type="GO" id="GO:0003676">
    <property type="term" value="F:nucleic acid binding"/>
    <property type="evidence" value="ECO:0007669"/>
    <property type="project" value="InterPro"/>
</dbReference>
<name>A0A0H5QYL9_9EUKA</name>
<dbReference type="InterPro" id="IPR025239">
    <property type="entry name" value="DUF4187"/>
</dbReference>
<dbReference type="Pfam" id="PF01585">
    <property type="entry name" value="G-patch"/>
    <property type="match status" value="1"/>
</dbReference>